<dbReference type="Proteomes" id="UP000765509">
    <property type="component" value="Unassembled WGS sequence"/>
</dbReference>
<keyword evidence="3" id="KW-1185">Reference proteome</keyword>
<reference evidence="2" key="1">
    <citation type="submission" date="2021-03" db="EMBL/GenBank/DDBJ databases">
        <title>Draft genome sequence of rust myrtle Austropuccinia psidii MF-1, a brazilian biotype.</title>
        <authorList>
            <person name="Quecine M.C."/>
            <person name="Pachon D.M.R."/>
            <person name="Bonatelli M.L."/>
            <person name="Correr F.H."/>
            <person name="Franceschini L.M."/>
            <person name="Leite T.F."/>
            <person name="Margarido G.R.A."/>
            <person name="Almeida C.A."/>
            <person name="Ferrarezi J.A."/>
            <person name="Labate C.A."/>
        </authorList>
    </citation>
    <scope>NUCLEOTIDE SEQUENCE</scope>
    <source>
        <strain evidence="2">MF-1</strain>
    </source>
</reference>
<organism evidence="2 3">
    <name type="scientific">Austropuccinia psidii MF-1</name>
    <dbReference type="NCBI Taxonomy" id="1389203"/>
    <lineage>
        <taxon>Eukaryota</taxon>
        <taxon>Fungi</taxon>
        <taxon>Dikarya</taxon>
        <taxon>Basidiomycota</taxon>
        <taxon>Pucciniomycotina</taxon>
        <taxon>Pucciniomycetes</taxon>
        <taxon>Pucciniales</taxon>
        <taxon>Sphaerophragmiaceae</taxon>
        <taxon>Austropuccinia</taxon>
    </lineage>
</organism>
<dbReference type="AlphaFoldDB" id="A0A9Q3BDN4"/>
<comment type="caution">
    <text evidence="2">The sequence shown here is derived from an EMBL/GenBank/DDBJ whole genome shotgun (WGS) entry which is preliminary data.</text>
</comment>
<accession>A0A9Q3BDN4</accession>
<proteinExistence type="predicted"/>
<feature type="region of interest" description="Disordered" evidence="1">
    <location>
        <begin position="170"/>
        <end position="194"/>
    </location>
</feature>
<name>A0A9Q3BDN4_9BASI</name>
<evidence type="ECO:0000313" key="2">
    <source>
        <dbReference type="EMBL" id="MBW0463469.1"/>
    </source>
</evidence>
<feature type="region of interest" description="Disordered" evidence="1">
    <location>
        <begin position="1"/>
        <end position="22"/>
    </location>
</feature>
<gene>
    <name evidence="2" type="ORF">O181_003184</name>
</gene>
<feature type="compositionally biased region" description="Basic residues" evidence="1">
    <location>
        <begin position="183"/>
        <end position="194"/>
    </location>
</feature>
<feature type="compositionally biased region" description="Basic and acidic residues" evidence="1">
    <location>
        <begin position="172"/>
        <end position="182"/>
    </location>
</feature>
<evidence type="ECO:0000313" key="3">
    <source>
        <dbReference type="Proteomes" id="UP000765509"/>
    </source>
</evidence>
<sequence>MARPSGKSFRHCHSPSNSTGTSNQRNRYIWISFFNSTNSSRIFYNVELETRGSAWIHIGKSFNLDSHWEELQKGFQKILQKGISFKGPMEITKGWKPNSQFKLLEQREAKIRENRAIIEAIKGQWNGKGYKLISSGSHKVVNQPKSPVTSQHSEYNKSVAKSPYFPKSTIFPREEKDQEARRRLLTTRRRKTHI</sequence>
<evidence type="ECO:0000256" key="1">
    <source>
        <dbReference type="SAM" id="MobiDB-lite"/>
    </source>
</evidence>
<dbReference type="EMBL" id="AVOT02000559">
    <property type="protein sequence ID" value="MBW0463469.1"/>
    <property type="molecule type" value="Genomic_DNA"/>
</dbReference>
<protein>
    <submittedName>
        <fullName evidence="2">Uncharacterized protein</fullName>
    </submittedName>
</protein>